<dbReference type="Proteomes" id="UP000230914">
    <property type="component" value="Unassembled WGS sequence"/>
</dbReference>
<evidence type="ECO:0000256" key="2">
    <source>
        <dbReference type="ARBA" id="ARBA00023125"/>
    </source>
</evidence>
<dbReference type="InterPro" id="IPR005471">
    <property type="entry name" value="Tscrpt_reg_IclR_N"/>
</dbReference>
<reference evidence="6 7" key="1">
    <citation type="submission" date="2017-10" db="EMBL/GenBank/DDBJ databases">
        <title>Novel microbial diversity and functional potential in the marine mammal oral microbiome.</title>
        <authorList>
            <person name="Dudek N.K."/>
            <person name="Sun C.L."/>
            <person name="Burstein D."/>
            <person name="Kantor R.S."/>
            <person name="Aliaga Goltsman D.S."/>
            <person name="Bik E.M."/>
            <person name="Thomas B.C."/>
            <person name="Banfield J.F."/>
            <person name="Relman D.A."/>
        </authorList>
    </citation>
    <scope>NUCLEOTIDE SEQUENCE [LARGE SCALE GENOMIC DNA]</scope>
    <source>
        <strain evidence="6">DOLJORAL78_61_10</strain>
    </source>
</reference>
<evidence type="ECO:0000259" key="4">
    <source>
        <dbReference type="PROSITE" id="PS51077"/>
    </source>
</evidence>
<organism evidence="6 7">
    <name type="scientific">Ilumatobacter coccineus</name>
    <dbReference type="NCBI Taxonomy" id="467094"/>
    <lineage>
        <taxon>Bacteria</taxon>
        <taxon>Bacillati</taxon>
        <taxon>Actinomycetota</taxon>
        <taxon>Acidimicrobiia</taxon>
        <taxon>Acidimicrobiales</taxon>
        <taxon>Ilumatobacteraceae</taxon>
        <taxon>Ilumatobacter</taxon>
    </lineage>
</organism>
<dbReference type="Pfam" id="PF01614">
    <property type="entry name" value="IclR_C"/>
    <property type="match status" value="1"/>
</dbReference>
<dbReference type="GO" id="GO:0045892">
    <property type="term" value="P:negative regulation of DNA-templated transcription"/>
    <property type="evidence" value="ECO:0007669"/>
    <property type="project" value="TreeGrafter"/>
</dbReference>
<evidence type="ECO:0000313" key="6">
    <source>
        <dbReference type="EMBL" id="PIE34240.1"/>
    </source>
</evidence>
<keyword evidence="2" id="KW-0238">DNA-binding</keyword>
<dbReference type="InterPro" id="IPR014757">
    <property type="entry name" value="Tscrpt_reg_IclR_C"/>
</dbReference>
<dbReference type="GO" id="GO:0003700">
    <property type="term" value="F:DNA-binding transcription factor activity"/>
    <property type="evidence" value="ECO:0007669"/>
    <property type="project" value="TreeGrafter"/>
</dbReference>
<sequence>MDIITGVGVLDKSALVVGAIASGPRSLSELQEATGLPRATAHRLAVALEAHGVLRRSSDGRFDLGMVLSALGHIADRRFSLVEAARPVAESLRDFTGESIQLFVRDDDGRRCIISLPSPHALRWIVPEGAVFPLEVGSAGRVLVGEVGQLGWVASVEEREPGVASVSAPVRAADGAIIAALSVSGPVERMTRHPGAEFGASVVVAADEIAETVA</sequence>
<keyword evidence="3" id="KW-0804">Transcription</keyword>
<feature type="domain" description="IclR-ED" evidence="5">
    <location>
        <begin position="67"/>
        <end position="214"/>
    </location>
</feature>
<evidence type="ECO:0000313" key="7">
    <source>
        <dbReference type="Proteomes" id="UP000230914"/>
    </source>
</evidence>
<dbReference type="Pfam" id="PF09339">
    <property type="entry name" value="HTH_IclR"/>
    <property type="match status" value="1"/>
</dbReference>
<dbReference type="PROSITE" id="PS51077">
    <property type="entry name" value="HTH_ICLR"/>
    <property type="match status" value="1"/>
</dbReference>
<dbReference type="InterPro" id="IPR029016">
    <property type="entry name" value="GAF-like_dom_sf"/>
</dbReference>
<dbReference type="AlphaFoldDB" id="A0A2G6KFS5"/>
<dbReference type="InterPro" id="IPR050707">
    <property type="entry name" value="HTH_MetabolicPath_Reg"/>
</dbReference>
<gene>
    <name evidence="6" type="ORF">CSA55_01175</name>
</gene>
<dbReference type="SUPFAM" id="SSF46785">
    <property type="entry name" value="Winged helix' DNA-binding domain"/>
    <property type="match status" value="1"/>
</dbReference>
<name>A0A2G6KFS5_9ACTN</name>
<dbReference type="Gene3D" id="1.10.10.10">
    <property type="entry name" value="Winged helix-like DNA-binding domain superfamily/Winged helix DNA-binding domain"/>
    <property type="match status" value="1"/>
</dbReference>
<dbReference type="Gene3D" id="3.30.450.40">
    <property type="match status" value="2"/>
</dbReference>
<dbReference type="PROSITE" id="PS51078">
    <property type="entry name" value="ICLR_ED"/>
    <property type="match status" value="1"/>
</dbReference>
<protein>
    <submittedName>
        <fullName evidence="6">IclR family transcriptional regulator</fullName>
    </submittedName>
</protein>
<evidence type="ECO:0000256" key="3">
    <source>
        <dbReference type="ARBA" id="ARBA00023163"/>
    </source>
</evidence>
<proteinExistence type="predicted"/>
<dbReference type="PANTHER" id="PTHR30136">
    <property type="entry name" value="HELIX-TURN-HELIX TRANSCRIPTIONAL REGULATOR, ICLR FAMILY"/>
    <property type="match status" value="1"/>
</dbReference>
<comment type="caution">
    <text evidence="6">The sequence shown here is derived from an EMBL/GenBank/DDBJ whole genome shotgun (WGS) entry which is preliminary data.</text>
</comment>
<feature type="domain" description="HTH iclR-type" evidence="4">
    <location>
        <begin position="7"/>
        <end position="66"/>
    </location>
</feature>
<dbReference type="SUPFAM" id="SSF55781">
    <property type="entry name" value="GAF domain-like"/>
    <property type="match status" value="1"/>
</dbReference>
<accession>A0A2G6KFS5</accession>
<evidence type="ECO:0000259" key="5">
    <source>
        <dbReference type="PROSITE" id="PS51078"/>
    </source>
</evidence>
<dbReference type="EMBL" id="PDSL01000021">
    <property type="protein sequence ID" value="PIE34240.1"/>
    <property type="molecule type" value="Genomic_DNA"/>
</dbReference>
<keyword evidence="1" id="KW-0805">Transcription regulation</keyword>
<dbReference type="InterPro" id="IPR036388">
    <property type="entry name" value="WH-like_DNA-bd_sf"/>
</dbReference>
<dbReference type="InterPro" id="IPR036390">
    <property type="entry name" value="WH_DNA-bd_sf"/>
</dbReference>
<dbReference type="SMART" id="SM00346">
    <property type="entry name" value="HTH_ICLR"/>
    <property type="match status" value="1"/>
</dbReference>
<dbReference type="PANTHER" id="PTHR30136:SF39">
    <property type="entry name" value="TRANSCRIPTIONAL REGULATORY PROTEIN"/>
    <property type="match status" value="1"/>
</dbReference>
<dbReference type="GO" id="GO:0003677">
    <property type="term" value="F:DNA binding"/>
    <property type="evidence" value="ECO:0007669"/>
    <property type="project" value="UniProtKB-KW"/>
</dbReference>
<evidence type="ECO:0000256" key="1">
    <source>
        <dbReference type="ARBA" id="ARBA00023015"/>
    </source>
</evidence>